<protein>
    <submittedName>
        <fullName evidence="1">Uncharacterized protein</fullName>
    </submittedName>
</protein>
<keyword evidence="2" id="KW-1185">Reference proteome</keyword>
<evidence type="ECO:0000313" key="1">
    <source>
        <dbReference type="EMBL" id="KAF6142161.1"/>
    </source>
</evidence>
<reference evidence="1 2" key="1">
    <citation type="journal article" date="2020" name="IScience">
        <title>Genome Sequencing of the Endangered Kingdonia uniflora (Circaeasteraceae, Ranunculales) Reveals Potential Mechanisms of Evolutionary Specialization.</title>
        <authorList>
            <person name="Sun Y."/>
            <person name="Deng T."/>
            <person name="Zhang A."/>
            <person name="Moore M.J."/>
            <person name="Landis J.B."/>
            <person name="Lin N."/>
            <person name="Zhang H."/>
            <person name="Zhang X."/>
            <person name="Huang J."/>
            <person name="Zhang X."/>
            <person name="Sun H."/>
            <person name="Wang H."/>
        </authorList>
    </citation>
    <scope>NUCLEOTIDE SEQUENCE [LARGE SCALE GENOMIC DNA]</scope>
    <source>
        <strain evidence="1">TB1705</strain>
        <tissue evidence="1">Leaf</tissue>
    </source>
</reference>
<gene>
    <name evidence="1" type="ORF">GIB67_037079</name>
</gene>
<proteinExistence type="predicted"/>
<sequence length="56" mass="6842">MEESKNSYEKFDDVAEEEDSEQPTVVVYYTEKKMYNLTMRYLLNKRTHNLKLPDYN</sequence>
<name>A0A7J7LHL9_9MAGN</name>
<comment type="caution">
    <text evidence="1">The sequence shown here is derived from an EMBL/GenBank/DDBJ whole genome shotgun (WGS) entry which is preliminary data.</text>
</comment>
<accession>A0A7J7LHL9</accession>
<dbReference type="Proteomes" id="UP000541444">
    <property type="component" value="Unassembled WGS sequence"/>
</dbReference>
<organism evidence="1 2">
    <name type="scientific">Kingdonia uniflora</name>
    <dbReference type="NCBI Taxonomy" id="39325"/>
    <lineage>
        <taxon>Eukaryota</taxon>
        <taxon>Viridiplantae</taxon>
        <taxon>Streptophyta</taxon>
        <taxon>Embryophyta</taxon>
        <taxon>Tracheophyta</taxon>
        <taxon>Spermatophyta</taxon>
        <taxon>Magnoliopsida</taxon>
        <taxon>Ranunculales</taxon>
        <taxon>Circaeasteraceae</taxon>
        <taxon>Kingdonia</taxon>
    </lineage>
</organism>
<dbReference type="EMBL" id="JACGCM010002279">
    <property type="protein sequence ID" value="KAF6142161.1"/>
    <property type="molecule type" value="Genomic_DNA"/>
</dbReference>
<evidence type="ECO:0000313" key="2">
    <source>
        <dbReference type="Proteomes" id="UP000541444"/>
    </source>
</evidence>
<dbReference type="AlphaFoldDB" id="A0A7J7LHL9"/>